<dbReference type="InterPro" id="IPR038595">
    <property type="entry name" value="LOR_sf"/>
</dbReference>
<proteinExistence type="inferred from homology"/>
<evidence type="ECO:0008006" key="4">
    <source>
        <dbReference type="Google" id="ProtNLM"/>
    </source>
</evidence>
<evidence type="ECO:0000313" key="3">
    <source>
        <dbReference type="Proteomes" id="UP001497444"/>
    </source>
</evidence>
<dbReference type="SUPFAM" id="SSF54518">
    <property type="entry name" value="Tubby C-terminal domain-like"/>
    <property type="match status" value="1"/>
</dbReference>
<dbReference type="Proteomes" id="UP001497444">
    <property type="component" value="Chromosome 1"/>
</dbReference>
<reference evidence="2 3" key="1">
    <citation type="submission" date="2024-02" db="EMBL/GenBank/DDBJ databases">
        <authorList>
            <consortium name="ELIXIR-Norway"/>
            <consortium name="Elixir Norway"/>
        </authorList>
    </citation>
    <scope>NUCLEOTIDE SEQUENCE [LARGE SCALE GENOMIC DNA]</scope>
</reference>
<name>A0ABP0VLY8_9BRYO</name>
<dbReference type="EMBL" id="OZ020096">
    <property type="protein sequence ID" value="CAK9254956.1"/>
    <property type="molecule type" value="Genomic_DNA"/>
</dbReference>
<gene>
    <name evidence="2" type="ORF">CSSPJE1EN1_LOCUS434</name>
</gene>
<accession>A0ABP0VLY8</accession>
<dbReference type="Pfam" id="PF04525">
    <property type="entry name" value="LOR"/>
    <property type="match status" value="1"/>
</dbReference>
<evidence type="ECO:0000313" key="2">
    <source>
        <dbReference type="EMBL" id="CAK9254956.1"/>
    </source>
</evidence>
<keyword evidence="3" id="KW-1185">Reference proteome</keyword>
<dbReference type="Gene3D" id="2.40.160.200">
    <property type="entry name" value="LURP1-related"/>
    <property type="match status" value="1"/>
</dbReference>
<dbReference type="InterPro" id="IPR025659">
    <property type="entry name" value="Tubby-like_C"/>
</dbReference>
<dbReference type="InterPro" id="IPR007612">
    <property type="entry name" value="LOR"/>
</dbReference>
<organism evidence="2 3">
    <name type="scientific">Sphagnum jensenii</name>
    <dbReference type="NCBI Taxonomy" id="128206"/>
    <lineage>
        <taxon>Eukaryota</taxon>
        <taxon>Viridiplantae</taxon>
        <taxon>Streptophyta</taxon>
        <taxon>Embryophyta</taxon>
        <taxon>Bryophyta</taxon>
        <taxon>Sphagnophytina</taxon>
        <taxon>Sphagnopsida</taxon>
        <taxon>Sphagnales</taxon>
        <taxon>Sphagnaceae</taxon>
        <taxon>Sphagnum</taxon>
    </lineage>
</organism>
<evidence type="ECO:0000256" key="1">
    <source>
        <dbReference type="ARBA" id="ARBA00005437"/>
    </source>
</evidence>
<sequence length="151" mass="16542">MLADSVVPNLAHYRGTRPKNWSVIDATDGDQGTVVFTLVKTNTNSRGWIPKFETQLVDAHGNIIQEQEKNLTTESSSRIFVGRITSFSTEHNPLAEVAVKSRWFGRPTYTVTVNAGADCAFVLLLVMIMEKRAKEHEAQARASASASYGGG</sequence>
<comment type="similarity">
    <text evidence="1">Belongs to the LOR family.</text>
</comment>
<protein>
    <recommendedName>
        <fullName evidence="4">Tubby C-terminal-like domain-containing protein</fullName>
    </recommendedName>
</protein>